<dbReference type="EMBL" id="JADBEM010000001">
    <property type="protein sequence ID" value="MBE1611104.1"/>
    <property type="molecule type" value="Genomic_DNA"/>
</dbReference>
<evidence type="ECO:0000256" key="7">
    <source>
        <dbReference type="ARBA" id="ARBA00022989"/>
    </source>
</evidence>
<evidence type="ECO:0000256" key="2">
    <source>
        <dbReference type="ARBA" id="ARBA00006236"/>
    </source>
</evidence>
<dbReference type="CDD" id="cd17320">
    <property type="entry name" value="MFS_MdfA_MDR_like"/>
    <property type="match status" value="1"/>
</dbReference>
<feature type="transmembrane region" description="Helical" evidence="9">
    <location>
        <begin position="140"/>
        <end position="158"/>
    </location>
</feature>
<sequence length="422" mass="43285">MRTSVGAAGVSRLPLLILLLGSITAIGPMSIDLYLPAFPELTRSLHTSESMVQLTLTACLVGLAIGQALIGPLSDAIGRRKPLLVGMAGYAVASVVCALAPSVEALALGRFLQGLAGAAGAVLAQALVRDLVDGPMVASILSRLLLVMGVAPVLAPTLGGQLLGLTGWRGLFWVLTAFGVIMTVVVALFVRETLPHERRRSGGVAGTMRTYRQLLGDRRYVGYAAISALGFLTIFGYVSGSPFAYQEVHGVSPQVFGLLFGLNSIGMVAASQWNARLVLRSPSFQILRRALPFTVAAGLVLLLTTATGWFGLVGLAAPLFVLMSSLGLVLPNAGALALNRHPESAGTAAAMVGMTQFVVGAVAGPVIGALGAATAVPMAGVIAGGALGMAVIVLILAPSERTTRGSVEAGQEAEREAAPLLH</sequence>
<dbReference type="InterPro" id="IPR036259">
    <property type="entry name" value="MFS_trans_sf"/>
</dbReference>
<name>A0A927RDJ5_9ACTN</name>
<organism evidence="11 12">
    <name type="scientific">Actinopolymorpha pittospori</name>
    <dbReference type="NCBI Taxonomy" id="648752"/>
    <lineage>
        <taxon>Bacteria</taxon>
        <taxon>Bacillati</taxon>
        <taxon>Actinomycetota</taxon>
        <taxon>Actinomycetes</taxon>
        <taxon>Propionibacteriales</taxon>
        <taxon>Actinopolymorphaceae</taxon>
        <taxon>Actinopolymorpha</taxon>
    </lineage>
</organism>
<proteinExistence type="inferred from homology"/>
<dbReference type="Proteomes" id="UP000638648">
    <property type="component" value="Unassembled WGS sequence"/>
</dbReference>
<feature type="transmembrane region" description="Helical" evidence="9">
    <location>
        <begin position="251"/>
        <end position="270"/>
    </location>
</feature>
<evidence type="ECO:0000256" key="6">
    <source>
        <dbReference type="ARBA" id="ARBA00022692"/>
    </source>
</evidence>
<accession>A0A927RDJ5</accession>
<feature type="transmembrane region" description="Helical" evidence="9">
    <location>
        <begin position="12"/>
        <end position="31"/>
    </location>
</feature>
<dbReference type="InterPro" id="IPR004812">
    <property type="entry name" value="Efflux_drug-R_Bcr/CmlA"/>
</dbReference>
<keyword evidence="7 9" id="KW-1133">Transmembrane helix</keyword>
<keyword evidence="12" id="KW-1185">Reference proteome</keyword>
<evidence type="ECO:0000313" key="12">
    <source>
        <dbReference type="Proteomes" id="UP000638648"/>
    </source>
</evidence>
<dbReference type="Gene3D" id="1.20.1720.10">
    <property type="entry name" value="Multidrug resistance protein D"/>
    <property type="match status" value="1"/>
</dbReference>
<dbReference type="AlphaFoldDB" id="A0A927RDJ5"/>
<evidence type="ECO:0000256" key="3">
    <source>
        <dbReference type="ARBA" id="ARBA00007520"/>
    </source>
</evidence>
<dbReference type="InterPro" id="IPR020846">
    <property type="entry name" value="MFS_dom"/>
</dbReference>
<feature type="transmembrane region" description="Helical" evidence="9">
    <location>
        <begin position="290"/>
        <end position="310"/>
    </location>
</feature>
<gene>
    <name evidence="11" type="ORF">HEB94_007952</name>
</gene>
<dbReference type="PANTHER" id="PTHR23502:SF132">
    <property type="entry name" value="POLYAMINE TRANSPORTER 2-RELATED"/>
    <property type="match status" value="1"/>
</dbReference>
<feature type="domain" description="Major facilitator superfamily (MFS) profile" evidence="10">
    <location>
        <begin position="16"/>
        <end position="401"/>
    </location>
</feature>
<protein>
    <submittedName>
        <fullName evidence="11">DHA1 family bicyclomycin/chloramphenicol resistance-like MFS transporter</fullName>
    </submittedName>
</protein>
<dbReference type="PANTHER" id="PTHR23502">
    <property type="entry name" value="MAJOR FACILITATOR SUPERFAMILY"/>
    <property type="match status" value="1"/>
</dbReference>
<evidence type="ECO:0000256" key="4">
    <source>
        <dbReference type="ARBA" id="ARBA00022448"/>
    </source>
</evidence>
<dbReference type="InterPro" id="IPR011701">
    <property type="entry name" value="MFS"/>
</dbReference>
<evidence type="ECO:0000259" key="10">
    <source>
        <dbReference type="PROSITE" id="PS50850"/>
    </source>
</evidence>
<feature type="transmembrane region" description="Helical" evidence="9">
    <location>
        <begin position="378"/>
        <end position="397"/>
    </location>
</feature>
<dbReference type="Pfam" id="PF07690">
    <property type="entry name" value="MFS_1"/>
    <property type="match status" value="1"/>
</dbReference>
<feature type="transmembrane region" description="Helical" evidence="9">
    <location>
        <begin position="170"/>
        <end position="190"/>
    </location>
</feature>
<feature type="transmembrane region" description="Helical" evidence="9">
    <location>
        <begin position="220"/>
        <end position="239"/>
    </location>
</feature>
<evidence type="ECO:0000256" key="5">
    <source>
        <dbReference type="ARBA" id="ARBA00022475"/>
    </source>
</evidence>
<keyword evidence="4" id="KW-0813">Transport</keyword>
<feature type="transmembrane region" description="Helical" evidence="9">
    <location>
        <begin position="350"/>
        <end position="372"/>
    </location>
</feature>
<dbReference type="GO" id="GO:1990961">
    <property type="term" value="P:xenobiotic detoxification by transmembrane export across the plasma membrane"/>
    <property type="evidence" value="ECO:0007669"/>
    <property type="project" value="InterPro"/>
</dbReference>
<feature type="transmembrane region" description="Helical" evidence="9">
    <location>
        <begin position="316"/>
        <end position="338"/>
    </location>
</feature>
<comment type="subcellular location">
    <subcellularLocation>
        <location evidence="1">Cell membrane</location>
        <topology evidence="1">Multi-pass membrane protein</topology>
    </subcellularLocation>
</comment>
<dbReference type="FunFam" id="1.20.1720.10:FF:000005">
    <property type="entry name" value="Bcr/CflA family efflux transporter"/>
    <property type="match status" value="1"/>
</dbReference>
<comment type="caution">
    <text evidence="11">The sequence shown here is derived from an EMBL/GenBank/DDBJ whole genome shotgun (WGS) entry which is preliminary data.</text>
</comment>
<keyword evidence="5" id="KW-1003">Cell membrane</keyword>
<dbReference type="PRINTS" id="PR01035">
    <property type="entry name" value="TCRTETA"/>
</dbReference>
<dbReference type="InterPro" id="IPR001958">
    <property type="entry name" value="Tet-R_TetA/multi-R_MdtG-like"/>
</dbReference>
<keyword evidence="8 9" id="KW-0472">Membrane</keyword>
<dbReference type="PROSITE" id="PS00216">
    <property type="entry name" value="SUGAR_TRANSPORT_1"/>
    <property type="match status" value="1"/>
</dbReference>
<dbReference type="GO" id="GO:0042910">
    <property type="term" value="F:xenobiotic transmembrane transporter activity"/>
    <property type="evidence" value="ECO:0007669"/>
    <property type="project" value="InterPro"/>
</dbReference>
<dbReference type="SUPFAM" id="SSF103473">
    <property type="entry name" value="MFS general substrate transporter"/>
    <property type="match status" value="1"/>
</dbReference>
<reference evidence="11" key="1">
    <citation type="submission" date="2020-10" db="EMBL/GenBank/DDBJ databases">
        <title>Sequencing the genomes of 1000 actinobacteria strains.</title>
        <authorList>
            <person name="Klenk H.-P."/>
        </authorList>
    </citation>
    <scope>NUCLEOTIDE SEQUENCE</scope>
    <source>
        <strain evidence="11">DSM 45354</strain>
    </source>
</reference>
<feature type="transmembrane region" description="Helical" evidence="9">
    <location>
        <begin position="82"/>
        <end position="101"/>
    </location>
</feature>
<dbReference type="PROSITE" id="PS50850">
    <property type="entry name" value="MFS"/>
    <property type="match status" value="1"/>
</dbReference>
<comment type="similarity">
    <text evidence="3">Belongs to the major facilitator superfamily. TCR/Tet family.</text>
</comment>
<feature type="transmembrane region" description="Helical" evidence="9">
    <location>
        <begin position="107"/>
        <end position="128"/>
    </location>
</feature>
<dbReference type="RefSeq" id="WP_192754367.1">
    <property type="nucleotide sequence ID" value="NZ_BAABJL010000042.1"/>
</dbReference>
<evidence type="ECO:0000256" key="8">
    <source>
        <dbReference type="ARBA" id="ARBA00023136"/>
    </source>
</evidence>
<evidence type="ECO:0000256" key="1">
    <source>
        <dbReference type="ARBA" id="ARBA00004651"/>
    </source>
</evidence>
<keyword evidence="6 9" id="KW-0812">Transmembrane</keyword>
<feature type="transmembrane region" description="Helical" evidence="9">
    <location>
        <begin position="51"/>
        <end position="70"/>
    </location>
</feature>
<dbReference type="NCBIfam" id="TIGR00710">
    <property type="entry name" value="efflux_Bcr_CflA"/>
    <property type="match status" value="1"/>
</dbReference>
<dbReference type="GO" id="GO:0005886">
    <property type="term" value="C:plasma membrane"/>
    <property type="evidence" value="ECO:0007669"/>
    <property type="project" value="UniProtKB-SubCell"/>
</dbReference>
<evidence type="ECO:0000313" key="11">
    <source>
        <dbReference type="EMBL" id="MBE1611104.1"/>
    </source>
</evidence>
<dbReference type="InterPro" id="IPR005829">
    <property type="entry name" value="Sugar_transporter_CS"/>
</dbReference>
<dbReference type="NCBIfam" id="NF008314">
    <property type="entry name" value="PRK11102.1"/>
    <property type="match status" value="1"/>
</dbReference>
<comment type="similarity">
    <text evidence="2">Belongs to the major facilitator superfamily. Bcr/CmlA family.</text>
</comment>
<evidence type="ECO:0000256" key="9">
    <source>
        <dbReference type="SAM" id="Phobius"/>
    </source>
</evidence>